<keyword evidence="1" id="KW-1133">Transmembrane helix</keyword>
<evidence type="ECO:0000313" key="3">
    <source>
        <dbReference type="Proteomes" id="UP000266313"/>
    </source>
</evidence>
<dbReference type="EMBL" id="AP017928">
    <property type="protein sequence ID" value="BBA35549.1"/>
    <property type="molecule type" value="Genomic_DNA"/>
</dbReference>
<protein>
    <submittedName>
        <fullName evidence="2">Uncharacterized protein</fullName>
    </submittedName>
</protein>
<keyword evidence="3" id="KW-1185">Reference proteome</keyword>
<evidence type="ECO:0000256" key="1">
    <source>
        <dbReference type="SAM" id="Phobius"/>
    </source>
</evidence>
<organism evidence="2 3">
    <name type="scientific">Methylocaldum marinum</name>
    <dbReference type="NCBI Taxonomy" id="1432792"/>
    <lineage>
        <taxon>Bacteria</taxon>
        <taxon>Pseudomonadati</taxon>
        <taxon>Pseudomonadota</taxon>
        <taxon>Gammaproteobacteria</taxon>
        <taxon>Methylococcales</taxon>
        <taxon>Methylococcaceae</taxon>
        <taxon>Methylocaldum</taxon>
    </lineage>
</organism>
<keyword evidence="1" id="KW-0472">Membrane</keyword>
<feature type="transmembrane region" description="Helical" evidence="1">
    <location>
        <begin position="32"/>
        <end position="50"/>
    </location>
</feature>
<sequence>MNAAWLEALRTRPSEAVQAYAQLRDRWEAGHVAAFTAWLSGFTLLLYGVLREIPWLSSRA</sequence>
<dbReference type="KEGG" id="mmai:sS8_3612"/>
<proteinExistence type="predicted"/>
<keyword evidence="1" id="KW-0812">Transmembrane</keyword>
<reference evidence="2 3" key="1">
    <citation type="submission" date="2016-12" db="EMBL/GenBank/DDBJ databases">
        <title>Genome sequencing of Methylocaldum marinum.</title>
        <authorList>
            <person name="Takeuchi M."/>
            <person name="Kamagata Y."/>
            <person name="Hiraoka S."/>
            <person name="Oshima K."/>
            <person name="Hattori M."/>
            <person name="Iwasaki W."/>
        </authorList>
    </citation>
    <scope>NUCLEOTIDE SEQUENCE [LARGE SCALE GENOMIC DNA]</scope>
    <source>
        <strain evidence="2 3">S8</strain>
    </source>
</reference>
<name>A0A250L0I3_9GAMM</name>
<dbReference type="Proteomes" id="UP000266313">
    <property type="component" value="Chromosome"/>
</dbReference>
<evidence type="ECO:0000313" key="2">
    <source>
        <dbReference type="EMBL" id="BBA35549.1"/>
    </source>
</evidence>
<gene>
    <name evidence="2" type="ORF">sS8_3612</name>
</gene>
<accession>A0A250L0I3</accession>
<dbReference type="AlphaFoldDB" id="A0A250L0I3"/>